<sequence>MRDEGATFSTNQILVERSLLPSLGRAVRLQREINNVSTSLRRHPPSTSSDYHTRPSSDHRPLPPTLSGIRQTLFCFLRRRRRSLIPDRFFPHEIVRDLRPRRLSISKKVQLDTLDKALSVLTLLKDYGFDEAHLVRLVDRLPGVLVMNVEKILKPKLELFRGISLVGTALPEILSAWPVLLGCSLEKRLLPNAELLKSILITNANLVNAIKNSPWLMAIDIRTKVLPKVDALRAHGVADDVILVLLIRYGHTLVTDTNRFNEAFDKIKKMGICPKKTTFAHALGMLAKLPEKKWVEKVENFMGLGWSQDNVLEAFSKQPYIVRISTEKTRKIVEFLEEKLGWTPEHTVKYPVVLLMSLEKRLLPRCAVLSILMHKGLIKPGFTGCHFLMSSKNFQMEFVTKFQEKAPEIVEVIKRVKS</sequence>
<evidence type="ECO:0000313" key="3">
    <source>
        <dbReference type="Proteomes" id="UP000734854"/>
    </source>
</evidence>
<proteinExistence type="predicted"/>
<dbReference type="AlphaFoldDB" id="A0A8J5HB71"/>
<protein>
    <submittedName>
        <fullName evidence="2">Uncharacterized protein</fullName>
    </submittedName>
</protein>
<organism evidence="2 3">
    <name type="scientific">Zingiber officinale</name>
    <name type="common">Ginger</name>
    <name type="synonym">Amomum zingiber</name>
    <dbReference type="NCBI Taxonomy" id="94328"/>
    <lineage>
        <taxon>Eukaryota</taxon>
        <taxon>Viridiplantae</taxon>
        <taxon>Streptophyta</taxon>
        <taxon>Embryophyta</taxon>
        <taxon>Tracheophyta</taxon>
        <taxon>Spermatophyta</taxon>
        <taxon>Magnoliopsida</taxon>
        <taxon>Liliopsida</taxon>
        <taxon>Zingiberales</taxon>
        <taxon>Zingiberaceae</taxon>
        <taxon>Zingiber</taxon>
    </lineage>
</organism>
<dbReference type="PANTHER" id="PTHR13068:SF236">
    <property type="entry name" value="OS02G0749800 PROTEIN"/>
    <property type="match status" value="1"/>
</dbReference>
<dbReference type="GO" id="GO:0003676">
    <property type="term" value="F:nucleic acid binding"/>
    <property type="evidence" value="ECO:0007669"/>
    <property type="project" value="InterPro"/>
</dbReference>
<dbReference type="PANTHER" id="PTHR13068">
    <property type="entry name" value="CGI-12 PROTEIN-RELATED"/>
    <property type="match status" value="1"/>
</dbReference>
<evidence type="ECO:0000313" key="2">
    <source>
        <dbReference type="EMBL" id="KAG6523223.1"/>
    </source>
</evidence>
<reference evidence="2 3" key="1">
    <citation type="submission" date="2020-08" db="EMBL/GenBank/DDBJ databases">
        <title>Plant Genome Project.</title>
        <authorList>
            <person name="Zhang R.-G."/>
        </authorList>
    </citation>
    <scope>NUCLEOTIDE SEQUENCE [LARGE SCALE GENOMIC DNA]</scope>
    <source>
        <tissue evidence="2">Rhizome</tissue>
    </source>
</reference>
<dbReference type="SMART" id="SM00733">
    <property type="entry name" value="Mterf"/>
    <property type="match status" value="5"/>
</dbReference>
<feature type="compositionally biased region" description="Basic and acidic residues" evidence="1">
    <location>
        <begin position="51"/>
        <end position="61"/>
    </location>
</feature>
<dbReference type="EMBL" id="JACMSC010000004">
    <property type="protein sequence ID" value="KAG6523223.1"/>
    <property type="molecule type" value="Genomic_DNA"/>
</dbReference>
<name>A0A8J5HB71_ZINOF</name>
<feature type="region of interest" description="Disordered" evidence="1">
    <location>
        <begin position="35"/>
        <end position="65"/>
    </location>
</feature>
<comment type="caution">
    <text evidence="2">The sequence shown here is derived from an EMBL/GenBank/DDBJ whole genome shotgun (WGS) entry which is preliminary data.</text>
</comment>
<feature type="compositionally biased region" description="Polar residues" evidence="1">
    <location>
        <begin position="35"/>
        <end position="50"/>
    </location>
</feature>
<dbReference type="Proteomes" id="UP000734854">
    <property type="component" value="Unassembled WGS sequence"/>
</dbReference>
<dbReference type="Pfam" id="PF02536">
    <property type="entry name" value="mTERF"/>
    <property type="match status" value="1"/>
</dbReference>
<dbReference type="FunFam" id="1.25.70.10:FF:000001">
    <property type="entry name" value="Mitochondrial transcription termination factor-like"/>
    <property type="match status" value="1"/>
</dbReference>
<evidence type="ECO:0000256" key="1">
    <source>
        <dbReference type="SAM" id="MobiDB-lite"/>
    </source>
</evidence>
<accession>A0A8J5HB71</accession>
<dbReference type="InterPro" id="IPR003690">
    <property type="entry name" value="MTERF"/>
</dbReference>
<gene>
    <name evidence="2" type="ORF">ZIOFF_013076</name>
</gene>
<dbReference type="OrthoDB" id="637682at2759"/>
<keyword evidence="3" id="KW-1185">Reference proteome</keyword>